<gene>
    <name evidence="2" type="ORF">NNC68_01495</name>
</gene>
<feature type="signal peptide" evidence="1">
    <location>
        <begin position="1"/>
        <end position="21"/>
    </location>
</feature>
<accession>A0AAW5I9D2</accession>
<dbReference type="AlphaFoldDB" id="A0AAW5I9D2"/>
<comment type="caution">
    <text evidence="2">The sequence shown here is derived from an EMBL/GenBank/DDBJ whole genome shotgun (WGS) entry which is preliminary data.</text>
</comment>
<dbReference type="Proteomes" id="UP001205506">
    <property type="component" value="Unassembled WGS sequence"/>
</dbReference>
<name>A0AAW5I9D2_9BACT</name>
<organism evidence="2 3">
    <name type="scientific">Segatella copri</name>
    <dbReference type="NCBI Taxonomy" id="165179"/>
    <lineage>
        <taxon>Bacteria</taxon>
        <taxon>Pseudomonadati</taxon>
        <taxon>Bacteroidota</taxon>
        <taxon>Bacteroidia</taxon>
        <taxon>Bacteroidales</taxon>
        <taxon>Prevotellaceae</taxon>
        <taxon>Segatella</taxon>
    </lineage>
</organism>
<dbReference type="RefSeq" id="WP_254969616.1">
    <property type="nucleotide sequence ID" value="NZ_JANDWU010000001.1"/>
</dbReference>
<evidence type="ECO:0000313" key="2">
    <source>
        <dbReference type="EMBL" id="MCP9548156.1"/>
    </source>
</evidence>
<evidence type="ECO:0000256" key="1">
    <source>
        <dbReference type="SAM" id="SignalP"/>
    </source>
</evidence>
<sequence>MKYLAGVMLLMAGLCSLSSCSDDDDYSAATGNVISTIETGDASVTAISAVVSGKVLDLSKQDAGAYAVGVVYGTNPDPTTAGSKQPGVIDAEGNVTVTLSGLTKGNTYYYATYVQLQGIVTKFGEVKSFVATDAQIATAGATDITATKATLSATANGLDGILIEGETQMNYGFKISTSEADVENGIDYPISASAKTISQRVEGLLPGTTYYYTSYFELGDGFVYGETKSFTTPAQTMEYVDLGLSILWAKCNLGAESEEETGTLLGYGDLTGVNQSTYLIDYNTVEDIAGTDKDIMKKVNVDAGALMRSSTPTADQMSELIANTTQTEVEVKGVKGIRFTAANGNSIFMPYTGYRNGTAKVGEGNQGLYWSGNNYSIATDYSQTLNLINGTASSGVSARNLGLAIRPVRMSPELKVDNSKLVVGDLENNGRIRIEIFNQYGSTGSNPGINQAQIKFTKNMVVTFRLSGLTDNMKEGAGSHVAGLEYGDASWDPSRWSAFDNSKYDANVTGDGLYTVWMETGGAEAEGAAVFCVDINNLAADAIDASKITAEIVSIKFDVDPEFSMDFSKTEFVNKDGNGTDGRIEIYNEYGNTKANGVDASALSFTGNLIVNFTITGIDGNLKDSASKNYKTELSYATPSWYPSYWGGSEFGRTYVKGDGTYEVSASLADKCSGAVVWSIELYDLWKDLVDPTQVKVKINHVLTPSK</sequence>
<keyword evidence="1" id="KW-0732">Signal</keyword>
<dbReference type="EMBL" id="JANDWU010000001">
    <property type="protein sequence ID" value="MCP9548156.1"/>
    <property type="molecule type" value="Genomic_DNA"/>
</dbReference>
<evidence type="ECO:0000313" key="3">
    <source>
        <dbReference type="Proteomes" id="UP001205506"/>
    </source>
</evidence>
<feature type="chain" id="PRO_5043621894" evidence="1">
    <location>
        <begin position="22"/>
        <end position="707"/>
    </location>
</feature>
<proteinExistence type="predicted"/>
<protein>
    <submittedName>
        <fullName evidence="2">Uncharacterized protein</fullName>
    </submittedName>
</protein>
<reference evidence="2" key="1">
    <citation type="submission" date="2022-07" db="EMBL/GenBank/DDBJ databases">
        <title>Prevotella copri.</title>
        <authorList>
            <person name="Yang C."/>
        </authorList>
    </citation>
    <scope>NUCLEOTIDE SEQUENCE</scope>
    <source>
        <strain evidence="2">HF1805</strain>
    </source>
</reference>
<dbReference type="PROSITE" id="PS51257">
    <property type="entry name" value="PROKAR_LIPOPROTEIN"/>
    <property type="match status" value="1"/>
</dbReference>